<dbReference type="OrthoDB" id="748203at2759"/>
<dbReference type="PANTHER" id="PTHR33384:SF1">
    <property type="entry name" value="EXPRESSED PROTEIN"/>
    <property type="match status" value="1"/>
</dbReference>
<protein>
    <submittedName>
        <fullName evidence="2">Uncharacterized protein</fullName>
    </submittedName>
</protein>
<organism evidence="2 3">
    <name type="scientific">Dioscorea zingiberensis</name>
    <dbReference type="NCBI Taxonomy" id="325984"/>
    <lineage>
        <taxon>Eukaryota</taxon>
        <taxon>Viridiplantae</taxon>
        <taxon>Streptophyta</taxon>
        <taxon>Embryophyta</taxon>
        <taxon>Tracheophyta</taxon>
        <taxon>Spermatophyta</taxon>
        <taxon>Magnoliopsida</taxon>
        <taxon>Liliopsida</taxon>
        <taxon>Dioscoreales</taxon>
        <taxon>Dioscoreaceae</taxon>
        <taxon>Dioscorea</taxon>
    </lineage>
</organism>
<sequence length="177" mass="19380">MALLDEKRSGLLLGCCGYRSKKIRSKMSRFAMHPNSERFPAPVFCPKPRRLSYLSAVAAEELDRSRLRPAPFDSIAGAELLDIVLSKGGEHNQVATSPPFFTGSPPDRSANPLVHDARFGETKPGPFQTHPAGSPMSPTRKGCSPTKYGFKPAPVRIEGFDCLERRDRPSRSITAVA</sequence>
<name>A0A9D5HUB4_9LILI</name>
<gene>
    <name evidence="2" type="ORF">J5N97_007520</name>
</gene>
<accession>A0A9D5HUB4</accession>
<reference evidence="2" key="1">
    <citation type="submission" date="2021-03" db="EMBL/GenBank/DDBJ databases">
        <authorList>
            <person name="Li Z."/>
            <person name="Yang C."/>
        </authorList>
    </citation>
    <scope>NUCLEOTIDE SEQUENCE</scope>
    <source>
        <strain evidence="2">Dzin_1.0</strain>
        <tissue evidence="2">Leaf</tissue>
    </source>
</reference>
<evidence type="ECO:0000313" key="3">
    <source>
        <dbReference type="Proteomes" id="UP001085076"/>
    </source>
</evidence>
<dbReference type="PANTHER" id="PTHR33384">
    <property type="entry name" value="EXPRESSED PROTEIN"/>
    <property type="match status" value="1"/>
</dbReference>
<comment type="caution">
    <text evidence="2">The sequence shown here is derived from an EMBL/GenBank/DDBJ whole genome shotgun (WGS) entry which is preliminary data.</text>
</comment>
<evidence type="ECO:0000313" key="2">
    <source>
        <dbReference type="EMBL" id="KAJ0989164.1"/>
    </source>
</evidence>
<dbReference type="Proteomes" id="UP001085076">
    <property type="component" value="Miscellaneous, Linkage group lg01"/>
</dbReference>
<evidence type="ECO:0000256" key="1">
    <source>
        <dbReference type="SAM" id="MobiDB-lite"/>
    </source>
</evidence>
<proteinExistence type="predicted"/>
<reference evidence="2" key="2">
    <citation type="journal article" date="2022" name="Hortic Res">
        <title>The genome of Dioscorea zingiberensis sheds light on the biosynthesis, origin and evolution of the medicinally important diosgenin saponins.</title>
        <authorList>
            <person name="Li Y."/>
            <person name="Tan C."/>
            <person name="Li Z."/>
            <person name="Guo J."/>
            <person name="Li S."/>
            <person name="Chen X."/>
            <person name="Wang C."/>
            <person name="Dai X."/>
            <person name="Yang H."/>
            <person name="Song W."/>
            <person name="Hou L."/>
            <person name="Xu J."/>
            <person name="Tong Z."/>
            <person name="Xu A."/>
            <person name="Yuan X."/>
            <person name="Wang W."/>
            <person name="Yang Q."/>
            <person name="Chen L."/>
            <person name="Sun Z."/>
            <person name="Wang K."/>
            <person name="Pan B."/>
            <person name="Chen J."/>
            <person name="Bao Y."/>
            <person name="Liu F."/>
            <person name="Qi X."/>
            <person name="Gang D.R."/>
            <person name="Wen J."/>
            <person name="Li J."/>
        </authorList>
    </citation>
    <scope>NUCLEOTIDE SEQUENCE</scope>
    <source>
        <strain evidence="2">Dzin_1.0</strain>
    </source>
</reference>
<feature type="region of interest" description="Disordered" evidence="1">
    <location>
        <begin position="122"/>
        <end position="148"/>
    </location>
</feature>
<keyword evidence="3" id="KW-1185">Reference proteome</keyword>
<dbReference type="EMBL" id="JAGGNH010000001">
    <property type="protein sequence ID" value="KAJ0989164.1"/>
    <property type="molecule type" value="Genomic_DNA"/>
</dbReference>
<dbReference type="AlphaFoldDB" id="A0A9D5HUB4"/>